<reference evidence="10 11" key="1">
    <citation type="submission" date="2016-07" db="EMBL/GenBank/DDBJ databases">
        <title>Caryophanon tenue genome sequencing.</title>
        <authorList>
            <person name="Verma A."/>
            <person name="Pal Y."/>
            <person name="Krishnamurthi S."/>
        </authorList>
    </citation>
    <scope>NUCLEOTIDE SEQUENCE [LARGE SCALE GENOMIC DNA]</scope>
    <source>
        <strain evidence="10 11">DSM 14152</strain>
    </source>
</reference>
<keyword evidence="3" id="KW-0813">Transport</keyword>
<evidence type="ECO:0000256" key="6">
    <source>
        <dbReference type="ARBA" id="ARBA00023284"/>
    </source>
</evidence>
<dbReference type="PANTHER" id="PTHR45663">
    <property type="entry name" value="GEO12009P1"/>
    <property type="match status" value="1"/>
</dbReference>
<dbReference type="GO" id="GO:0005829">
    <property type="term" value="C:cytosol"/>
    <property type="evidence" value="ECO:0007669"/>
    <property type="project" value="TreeGrafter"/>
</dbReference>
<evidence type="ECO:0000256" key="3">
    <source>
        <dbReference type="ARBA" id="ARBA00022448"/>
    </source>
</evidence>
<keyword evidence="4" id="KW-0249">Electron transport</keyword>
<sequence length="110" mass="12379">MAILHVKTEQQLVEEAQKGKPIFLNFWAPWCGPCQMFANVLNEIDEDLQDKIQIVKVNSDESPELAAIFEVQGIPHSRLVIGNSMSEPLVGALPYEQLKDVLEQYLATLD</sequence>
<comment type="caution">
    <text evidence="10">The sequence shown here is derived from an EMBL/GenBank/DDBJ whole genome shotgun (WGS) entry which is preliminary data.</text>
</comment>
<evidence type="ECO:0000256" key="4">
    <source>
        <dbReference type="ARBA" id="ARBA00022982"/>
    </source>
</evidence>
<keyword evidence="5 8" id="KW-1015">Disulfide bond</keyword>
<dbReference type="STRING" id="33978.A6M13_07090"/>
<accession>A0A1C0Y664</accession>
<dbReference type="Pfam" id="PF00085">
    <property type="entry name" value="Thioredoxin"/>
    <property type="match status" value="1"/>
</dbReference>
<dbReference type="InterPro" id="IPR013766">
    <property type="entry name" value="Thioredoxin_domain"/>
</dbReference>
<dbReference type="PROSITE" id="PS51352">
    <property type="entry name" value="THIOREDOXIN_2"/>
    <property type="match status" value="1"/>
</dbReference>
<gene>
    <name evidence="10" type="ORF">A6M13_07090</name>
</gene>
<dbReference type="CDD" id="cd02947">
    <property type="entry name" value="TRX_family"/>
    <property type="match status" value="1"/>
</dbReference>
<organism evidence="10 11">
    <name type="scientific">Caryophanon tenue</name>
    <dbReference type="NCBI Taxonomy" id="33978"/>
    <lineage>
        <taxon>Bacteria</taxon>
        <taxon>Bacillati</taxon>
        <taxon>Bacillota</taxon>
        <taxon>Bacilli</taxon>
        <taxon>Bacillales</taxon>
        <taxon>Caryophanaceae</taxon>
        <taxon>Caryophanon</taxon>
    </lineage>
</organism>
<evidence type="ECO:0000256" key="2">
    <source>
        <dbReference type="ARBA" id="ARBA00020570"/>
    </source>
</evidence>
<evidence type="ECO:0000313" key="11">
    <source>
        <dbReference type="Proteomes" id="UP000093199"/>
    </source>
</evidence>
<evidence type="ECO:0000256" key="7">
    <source>
        <dbReference type="PIRNR" id="PIRNR000077"/>
    </source>
</evidence>
<dbReference type="Gene3D" id="3.40.30.10">
    <property type="entry name" value="Glutaredoxin"/>
    <property type="match status" value="1"/>
</dbReference>
<evidence type="ECO:0000313" key="10">
    <source>
        <dbReference type="EMBL" id="OCS82631.1"/>
    </source>
</evidence>
<evidence type="ECO:0000256" key="5">
    <source>
        <dbReference type="ARBA" id="ARBA00023157"/>
    </source>
</evidence>
<protein>
    <recommendedName>
        <fullName evidence="2 7">Thioredoxin</fullName>
    </recommendedName>
</protein>
<proteinExistence type="inferred from homology"/>
<dbReference type="EMBL" id="MASJ01000040">
    <property type="protein sequence ID" value="OCS82631.1"/>
    <property type="molecule type" value="Genomic_DNA"/>
</dbReference>
<dbReference type="OrthoDB" id="9790390at2"/>
<dbReference type="RefSeq" id="WP_066548393.1">
    <property type="nucleotide sequence ID" value="NZ_MASJ01000040.1"/>
</dbReference>
<dbReference type="GO" id="GO:0045454">
    <property type="term" value="P:cell redox homeostasis"/>
    <property type="evidence" value="ECO:0007669"/>
    <property type="project" value="TreeGrafter"/>
</dbReference>
<comment type="similarity">
    <text evidence="1 7">Belongs to the thioredoxin family.</text>
</comment>
<dbReference type="InterPro" id="IPR036249">
    <property type="entry name" value="Thioredoxin-like_sf"/>
</dbReference>
<dbReference type="SUPFAM" id="SSF52833">
    <property type="entry name" value="Thioredoxin-like"/>
    <property type="match status" value="1"/>
</dbReference>
<dbReference type="PIRSF" id="PIRSF000077">
    <property type="entry name" value="Thioredoxin"/>
    <property type="match status" value="1"/>
</dbReference>
<name>A0A1C0Y664_9BACL</name>
<dbReference type="PANTHER" id="PTHR45663:SF11">
    <property type="entry name" value="GEO12009P1"/>
    <property type="match status" value="1"/>
</dbReference>
<dbReference type="Proteomes" id="UP000093199">
    <property type="component" value="Unassembled WGS sequence"/>
</dbReference>
<dbReference type="InterPro" id="IPR005746">
    <property type="entry name" value="Thioredoxin"/>
</dbReference>
<feature type="disulfide bond" description="Redox-active" evidence="8">
    <location>
        <begin position="31"/>
        <end position="34"/>
    </location>
</feature>
<dbReference type="AlphaFoldDB" id="A0A1C0Y664"/>
<evidence type="ECO:0000256" key="1">
    <source>
        <dbReference type="ARBA" id="ARBA00008987"/>
    </source>
</evidence>
<feature type="domain" description="Thioredoxin" evidence="9">
    <location>
        <begin position="1"/>
        <end position="107"/>
    </location>
</feature>
<dbReference type="PROSITE" id="PS00194">
    <property type="entry name" value="THIOREDOXIN_1"/>
    <property type="match status" value="1"/>
</dbReference>
<dbReference type="GO" id="GO:0015035">
    <property type="term" value="F:protein-disulfide reductase activity"/>
    <property type="evidence" value="ECO:0007669"/>
    <property type="project" value="InterPro"/>
</dbReference>
<keyword evidence="6 8" id="KW-0676">Redox-active center</keyword>
<dbReference type="InterPro" id="IPR017937">
    <property type="entry name" value="Thioredoxin_CS"/>
</dbReference>
<keyword evidence="11" id="KW-1185">Reference proteome</keyword>
<evidence type="ECO:0000256" key="8">
    <source>
        <dbReference type="PIRSR" id="PIRSR000077-4"/>
    </source>
</evidence>
<evidence type="ECO:0000259" key="9">
    <source>
        <dbReference type="PROSITE" id="PS51352"/>
    </source>
</evidence>